<organism evidence="7 8">
    <name type="scientific">Brevibacillus panacihumi</name>
    <dbReference type="NCBI Taxonomy" id="497735"/>
    <lineage>
        <taxon>Bacteria</taxon>
        <taxon>Bacillati</taxon>
        <taxon>Bacillota</taxon>
        <taxon>Bacilli</taxon>
        <taxon>Bacillales</taxon>
        <taxon>Paenibacillaceae</taxon>
        <taxon>Brevibacillus</taxon>
    </lineage>
</organism>
<evidence type="ECO:0000256" key="2">
    <source>
        <dbReference type="ARBA" id="ARBA00023002"/>
    </source>
</evidence>
<dbReference type="Proteomes" id="UP000281915">
    <property type="component" value="Unassembled WGS sequence"/>
</dbReference>
<sequence>MRILVTAPYPVARLTELESWFGTVIYQPWIDRGAAYTAAELTALIKETQADALITELDELTQDVINVWEPKPRFVAICRATPSNIDVQALREQGIPLITAPTRNIQAVAELLIGNVISFYRHASRSEKWLKEGNWTDWLYPYKEFRGQQLSEKKVGIVGLGAVGRRAARLFEAFSCDISYFDPYVSAEDFPQYKPASLQEIFSANEIVSVHLPSTPETKRLISRELVELLPQDSLFVNTSRASVVDTEALIDILESKKIRGAVLDVFDHEPPEEQDMRLIRLENVLATPHIAGSTEEVVHNHAALINNALAEWKGTWAAR</sequence>
<keyword evidence="3" id="KW-0520">NAD</keyword>
<dbReference type="PANTHER" id="PTHR10996:SF178">
    <property type="entry name" value="2-HYDROXYACID DEHYDROGENASE YGL185C-RELATED"/>
    <property type="match status" value="1"/>
</dbReference>
<evidence type="ECO:0000313" key="7">
    <source>
        <dbReference type="EMBL" id="RNB85493.1"/>
    </source>
</evidence>
<evidence type="ECO:0000256" key="3">
    <source>
        <dbReference type="ARBA" id="ARBA00023027"/>
    </source>
</evidence>
<name>A0A3M8DBZ8_9BACL</name>
<dbReference type="RefSeq" id="WP_122912006.1">
    <property type="nucleotide sequence ID" value="NZ_RHHT01000003.1"/>
</dbReference>
<dbReference type="Gene3D" id="3.40.50.720">
    <property type="entry name" value="NAD(P)-binding Rossmann-like Domain"/>
    <property type="match status" value="2"/>
</dbReference>
<gene>
    <name evidence="7" type="ORF">EDM58_02895</name>
</gene>
<evidence type="ECO:0000256" key="1">
    <source>
        <dbReference type="ARBA" id="ARBA00005854"/>
    </source>
</evidence>
<evidence type="ECO:0000259" key="6">
    <source>
        <dbReference type="Pfam" id="PF02826"/>
    </source>
</evidence>
<dbReference type="PANTHER" id="PTHR10996">
    <property type="entry name" value="2-HYDROXYACID DEHYDROGENASE-RELATED"/>
    <property type="match status" value="1"/>
</dbReference>
<evidence type="ECO:0000256" key="4">
    <source>
        <dbReference type="RuleBase" id="RU003719"/>
    </source>
</evidence>
<dbReference type="GO" id="GO:0006564">
    <property type="term" value="P:L-serine biosynthetic process"/>
    <property type="evidence" value="ECO:0007669"/>
    <property type="project" value="UniProtKB-ARBA"/>
</dbReference>
<dbReference type="FunFam" id="3.40.50.720:FF:000041">
    <property type="entry name" value="D-3-phosphoglycerate dehydrogenase"/>
    <property type="match status" value="1"/>
</dbReference>
<dbReference type="GO" id="GO:0030267">
    <property type="term" value="F:glyoxylate reductase (NADPH) activity"/>
    <property type="evidence" value="ECO:0007669"/>
    <property type="project" value="TreeGrafter"/>
</dbReference>
<feature type="domain" description="D-isomer specific 2-hydroxyacid dehydrogenase NAD-binding" evidence="6">
    <location>
        <begin position="114"/>
        <end position="292"/>
    </location>
</feature>
<dbReference type="GO" id="GO:0016618">
    <property type="term" value="F:hydroxypyruvate reductase [NAD(P)H] activity"/>
    <property type="evidence" value="ECO:0007669"/>
    <property type="project" value="TreeGrafter"/>
</dbReference>
<dbReference type="GO" id="GO:0051287">
    <property type="term" value="F:NAD binding"/>
    <property type="evidence" value="ECO:0007669"/>
    <property type="project" value="InterPro"/>
</dbReference>
<accession>A0A3M8DBZ8</accession>
<dbReference type="GO" id="GO:0005829">
    <property type="term" value="C:cytosol"/>
    <property type="evidence" value="ECO:0007669"/>
    <property type="project" value="TreeGrafter"/>
</dbReference>
<dbReference type="GO" id="GO:0047545">
    <property type="term" value="F:(S)-2-hydroxyglutarate dehydrogenase activity"/>
    <property type="evidence" value="ECO:0007669"/>
    <property type="project" value="UniProtKB-ARBA"/>
</dbReference>
<feature type="domain" description="D-isomer specific 2-hydroxyacid dehydrogenase catalytic" evidence="5">
    <location>
        <begin position="35"/>
        <end position="313"/>
    </location>
</feature>
<proteinExistence type="inferred from homology"/>
<dbReference type="AlphaFoldDB" id="A0A3M8DBZ8"/>
<dbReference type="Pfam" id="PF02826">
    <property type="entry name" value="2-Hacid_dh_C"/>
    <property type="match status" value="1"/>
</dbReference>
<dbReference type="InterPro" id="IPR036291">
    <property type="entry name" value="NAD(P)-bd_dom_sf"/>
</dbReference>
<keyword evidence="2 4" id="KW-0560">Oxidoreductase</keyword>
<dbReference type="InterPro" id="IPR006140">
    <property type="entry name" value="D-isomer_DH_NAD-bd"/>
</dbReference>
<evidence type="ECO:0000313" key="8">
    <source>
        <dbReference type="Proteomes" id="UP000281915"/>
    </source>
</evidence>
<dbReference type="PROSITE" id="PS00065">
    <property type="entry name" value="D_2_HYDROXYACID_DH_1"/>
    <property type="match status" value="1"/>
</dbReference>
<dbReference type="SUPFAM" id="SSF51735">
    <property type="entry name" value="NAD(P)-binding Rossmann-fold domains"/>
    <property type="match status" value="1"/>
</dbReference>
<dbReference type="SUPFAM" id="SSF52283">
    <property type="entry name" value="Formate/glycerate dehydrogenase catalytic domain-like"/>
    <property type="match status" value="1"/>
</dbReference>
<comment type="caution">
    <text evidence="7">The sequence shown here is derived from an EMBL/GenBank/DDBJ whole genome shotgun (WGS) entry which is preliminary data.</text>
</comment>
<dbReference type="InterPro" id="IPR029752">
    <property type="entry name" value="D-isomer_DH_CS1"/>
</dbReference>
<evidence type="ECO:0000259" key="5">
    <source>
        <dbReference type="Pfam" id="PF00389"/>
    </source>
</evidence>
<dbReference type="EMBL" id="RHHT01000003">
    <property type="protein sequence ID" value="RNB85493.1"/>
    <property type="molecule type" value="Genomic_DNA"/>
</dbReference>
<dbReference type="Pfam" id="PF00389">
    <property type="entry name" value="2-Hacid_dh"/>
    <property type="match status" value="1"/>
</dbReference>
<reference evidence="7 8" key="1">
    <citation type="submission" date="2018-10" db="EMBL/GenBank/DDBJ databases">
        <title>Phylogenomics of Brevibacillus.</title>
        <authorList>
            <person name="Dunlap C."/>
        </authorList>
    </citation>
    <scope>NUCLEOTIDE SEQUENCE [LARGE SCALE GENOMIC DNA]</scope>
    <source>
        <strain evidence="7 8">JCM 15085</strain>
    </source>
</reference>
<dbReference type="GO" id="GO:0004617">
    <property type="term" value="F:phosphoglycerate dehydrogenase activity"/>
    <property type="evidence" value="ECO:0007669"/>
    <property type="project" value="UniProtKB-ARBA"/>
</dbReference>
<dbReference type="InterPro" id="IPR050223">
    <property type="entry name" value="D-isomer_2-hydroxyacid_DH"/>
</dbReference>
<protein>
    <submittedName>
        <fullName evidence="7">Hydroxyacid dehydrogenase</fullName>
    </submittedName>
</protein>
<dbReference type="InterPro" id="IPR006139">
    <property type="entry name" value="D-isomer_2_OHA_DH_cat_dom"/>
</dbReference>
<comment type="similarity">
    <text evidence="1 4">Belongs to the D-isomer specific 2-hydroxyacid dehydrogenase family.</text>
</comment>